<dbReference type="Gene3D" id="1.20.200.10">
    <property type="entry name" value="Fumarase/aspartase (Central domain)"/>
    <property type="match status" value="1"/>
</dbReference>
<reference evidence="2" key="1">
    <citation type="submission" date="2023-08" db="EMBL/GenBank/DDBJ databases">
        <title>Rhodospirillaceae gen. nov., a novel taxon isolated from the Yangtze River Yuezi River estuary sludge.</title>
        <authorList>
            <person name="Ruan L."/>
        </authorList>
    </citation>
    <scope>NUCLEOTIDE SEQUENCE [LARGE SCALE GENOMIC DNA]</scope>
    <source>
        <strain evidence="2">R-7</strain>
    </source>
</reference>
<dbReference type="EMBL" id="JAUYVI010000003">
    <property type="protein sequence ID" value="MDQ7248181.1"/>
    <property type="molecule type" value="Genomic_DNA"/>
</dbReference>
<dbReference type="GO" id="GO:0016829">
    <property type="term" value="F:lyase activity"/>
    <property type="evidence" value="ECO:0007669"/>
    <property type="project" value="UniProtKB-KW"/>
</dbReference>
<comment type="caution">
    <text evidence="1">The sequence shown here is derived from an EMBL/GenBank/DDBJ whole genome shotgun (WGS) entry which is preliminary data.</text>
</comment>
<dbReference type="InterPro" id="IPR008948">
    <property type="entry name" value="L-Aspartase-like"/>
</dbReference>
<keyword evidence="1" id="KW-0456">Lyase</keyword>
<dbReference type="InterPro" id="IPR001106">
    <property type="entry name" value="Aromatic_Lyase"/>
</dbReference>
<dbReference type="Proteomes" id="UP001230156">
    <property type="component" value="Unassembled WGS sequence"/>
</dbReference>
<dbReference type="SUPFAM" id="SSF48557">
    <property type="entry name" value="L-aspartase-like"/>
    <property type="match status" value="1"/>
</dbReference>
<name>A0ABU0YKD0_9PROT</name>
<dbReference type="Gene3D" id="1.10.275.10">
    <property type="entry name" value="Fumarase/aspartase (N-terminal domain)"/>
    <property type="match status" value="1"/>
</dbReference>
<organism evidence="1 2">
    <name type="scientific">Dongia sedimenti</name>
    <dbReference type="NCBI Taxonomy" id="3064282"/>
    <lineage>
        <taxon>Bacteria</taxon>
        <taxon>Pseudomonadati</taxon>
        <taxon>Pseudomonadota</taxon>
        <taxon>Alphaproteobacteria</taxon>
        <taxon>Rhodospirillales</taxon>
        <taxon>Dongiaceae</taxon>
        <taxon>Dongia</taxon>
    </lineage>
</organism>
<dbReference type="RefSeq" id="WP_379955628.1">
    <property type="nucleotide sequence ID" value="NZ_JAUYVI010000003.1"/>
</dbReference>
<evidence type="ECO:0000313" key="1">
    <source>
        <dbReference type="EMBL" id="MDQ7248181.1"/>
    </source>
</evidence>
<gene>
    <name evidence="1" type="ORF">Q8A70_10920</name>
</gene>
<keyword evidence="2" id="KW-1185">Reference proteome</keyword>
<dbReference type="InterPro" id="IPR024083">
    <property type="entry name" value="Fumarase/histidase_N"/>
</dbReference>
<sequence>MLELTSRADLTLDLVHRVAWRGEPIALTQRAKARIAERRGVFERLLQDPSQGVYGVNQGQGEMIHHALDAAQVARLAQLKPFPAAVSFGDDFPPRVVRAMVLARFANILDGHAAATPRLADALIDMLNADAVPRVAYTGQGGAGEILATYPLFAALSERFDLQPGERGALINGAPCAGALLADVALASRRRLDLVQQVLALAVVAFGAPREHYDPALGALWGGAHHRAAFEALDALLGPAEAPVRSHQAPVSYRIVPALLAQAHWAVSQAEETAITALGAVTHNPTYLEPDAVHPLGRCVSTGGFHNALAAPVIDNVTGVWADLCLLAGRLSAGLLNGRVSGFSDFLLGDRDPSESDGHGALGYLPMAIAGFVEEARALAQRSFIPAVDASVFGQDDVAAPVFLAWPKAAKAGETLDRALAVLSVVASQALHLTARDPQSGPLRNLLGKVRETVPVVTADRILGPELQALSAYFNVSIFGTNLRI</sequence>
<protein>
    <submittedName>
        <fullName evidence="1">Aromatic amino acid lyase</fullName>
    </submittedName>
</protein>
<accession>A0ABU0YKD0</accession>
<evidence type="ECO:0000313" key="2">
    <source>
        <dbReference type="Proteomes" id="UP001230156"/>
    </source>
</evidence>
<dbReference type="Pfam" id="PF00221">
    <property type="entry name" value="Lyase_aromatic"/>
    <property type="match status" value="2"/>
</dbReference>
<proteinExistence type="predicted"/>